<name>A0A285VAV6_9ACTN</name>
<keyword evidence="3" id="KW-1185">Reference proteome</keyword>
<feature type="transmembrane region" description="Helical" evidence="1">
    <location>
        <begin position="92"/>
        <end position="109"/>
    </location>
</feature>
<feature type="transmembrane region" description="Helical" evidence="1">
    <location>
        <begin position="129"/>
        <end position="149"/>
    </location>
</feature>
<protein>
    <submittedName>
        <fullName evidence="2">Uncharacterized protein</fullName>
    </submittedName>
</protein>
<dbReference type="RefSeq" id="WP_097195169.1">
    <property type="nucleotide sequence ID" value="NZ_OBQI01000003.1"/>
</dbReference>
<evidence type="ECO:0000256" key="1">
    <source>
        <dbReference type="SAM" id="Phobius"/>
    </source>
</evidence>
<proteinExistence type="predicted"/>
<dbReference type="EMBL" id="OBQI01000003">
    <property type="protein sequence ID" value="SOC49621.1"/>
    <property type="molecule type" value="Genomic_DNA"/>
</dbReference>
<keyword evidence="1" id="KW-1133">Transmembrane helix</keyword>
<dbReference type="Proteomes" id="UP000219435">
    <property type="component" value="Unassembled WGS sequence"/>
</dbReference>
<evidence type="ECO:0000313" key="3">
    <source>
        <dbReference type="Proteomes" id="UP000219435"/>
    </source>
</evidence>
<reference evidence="3" key="1">
    <citation type="submission" date="2017-08" db="EMBL/GenBank/DDBJ databases">
        <authorList>
            <person name="Varghese N."/>
            <person name="Submissions S."/>
        </authorList>
    </citation>
    <scope>NUCLEOTIDE SEQUENCE [LARGE SCALE GENOMIC DNA]</scope>
    <source>
        <strain evidence="3">DSM 4725</strain>
    </source>
</reference>
<keyword evidence="1" id="KW-0472">Membrane</keyword>
<sequence length="159" mass="16669">MRPDPRLLLPRHVEEYRGARWALVVLVVYAVVATGRSLVHVLAPDSGAGSIATLDVDVEGGRNVVALLGQWGGAQLLMALLVWVVLARYRGLIPLMLAGVVGEALLRVLVGQLKPLETTGPPPGGPGTYVALVVCGAALLASLTPRSAGRGSAGRRERR</sequence>
<evidence type="ECO:0000313" key="2">
    <source>
        <dbReference type="EMBL" id="SOC49621.1"/>
    </source>
</evidence>
<organism evidence="2 3">
    <name type="scientific">Blastococcus aggregatus</name>
    <dbReference type="NCBI Taxonomy" id="38502"/>
    <lineage>
        <taxon>Bacteria</taxon>
        <taxon>Bacillati</taxon>
        <taxon>Actinomycetota</taxon>
        <taxon>Actinomycetes</taxon>
        <taxon>Geodermatophilales</taxon>
        <taxon>Geodermatophilaceae</taxon>
        <taxon>Blastococcus</taxon>
    </lineage>
</organism>
<accession>A0A285VAV6</accession>
<feature type="transmembrane region" description="Helical" evidence="1">
    <location>
        <begin position="63"/>
        <end position="85"/>
    </location>
</feature>
<keyword evidence="1" id="KW-0812">Transmembrane</keyword>
<feature type="transmembrane region" description="Helical" evidence="1">
    <location>
        <begin position="21"/>
        <end position="43"/>
    </location>
</feature>
<dbReference type="OrthoDB" id="7210524at2"/>
<dbReference type="AlphaFoldDB" id="A0A285VAV6"/>
<gene>
    <name evidence="2" type="ORF">SAMN05660748_2349</name>
</gene>